<organism evidence="2 3">
    <name type="scientific">Hyphobacterium vulgare</name>
    <dbReference type="NCBI Taxonomy" id="1736751"/>
    <lineage>
        <taxon>Bacteria</taxon>
        <taxon>Pseudomonadati</taxon>
        <taxon>Pseudomonadota</taxon>
        <taxon>Alphaproteobacteria</taxon>
        <taxon>Maricaulales</taxon>
        <taxon>Maricaulaceae</taxon>
        <taxon>Hyphobacterium</taxon>
    </lineage>
</organism>
<dbReference type="PANTHER" id="PTHR43575">
    <property type="entry name" value="PROTEIN ABCI7, CHLOROPLASTIC"/>
    <property type="match status" value="1"/>
</dbReference>
<feature type="domain" description="SUF system FeS cluster assembly SufBD core" evidence="1">
    <location>
        <begin position="122"/>
        <end position="339"/>
    </location>
</feature>
<sequence length="368" mass="39247">MTLPLKLTPAETALLDALEGATGWRAATRKALENRGLPNKRDEAWKWTDLRRLTGNITEAGTIAITGSREPDAKLPITHAPTDMLPRLAGALGGEARIYTLSEGESLSLEVTASVGVGHAIYVVEVPTGVSAQVRERLCVADGGFANIAVLYRIGEGASLDRIVTTGNCPGILAQSGGVDLGEGASLRQTTLTFGGKLVRLETHLAHPGTKADAVMDAVYLLAPNRHADLTTTAILTGPDGTLSQLTKGAVASHGHGVFQGKIHVEREAQRTDARMTHRALLLGDRAEVDAKPELEIYADDVQCAHGNALGAIDETALFYMRQRGLPEAQARAILIRSFLGEPLDRIRDPELRDLLIEDLTKGLEALS</sequence>
<evidence type="ECO:0000313" key="2">
    <source>
        <dbReference type="EMBL" id="MFC2926010.1"/>
    </source>
</evidence>
<accession>A0ABV6ZX67</accession>
<name>A0ABV6ZX67_9PROT</name>
<dbReference type="PANTHER" id="PTHR43575:SF1">
    <property type="entry name" value="PROTEIN ABCI7, CHLOROPLASTIC"/>
    <property type="match status" value="1"/>
</dbReference>
<keyword evidence="3" id="KW-1185">Reference proteome</keyword>
<dbReference type="InterPro" id="IPR037284">
    <property type="entry name" value="SUF_FeS_clus_asmbl_SufBD_sf"/>
</dbReference>
<evidence type="ECO:0000259" key="1">
    <source>
        <dbReference type="Pfam" id="PF01458"/>
    </source>
</evidence>
<reference evidence="3" key="1">
    <citation type="journal article" date="2019" name="Int. J. Syst. Evol. Microbiol.">
        <title>The Global Catalogue of Microorganisms (GCM) 10K type strain sequencing project: providing services to taxonomists for standard genome sequencing and annotation.</title>
        <authorList>
            <consortium name="The Broad Institute Genomics Platform"/>
            <consortium name="The Broad Institute Genome Sequencing Center for Infectious Disease"/>
            <person name="Wu L."/>
            <person name="Ma J."/>
        </authorList>
    </citation>
    <scope>NUCLEOTIDE SEQUENCE [LARGE SCALE GENOMIC DNA]</scope>
    <source>
        <strain evidence="3">KCTC 52487</strain>
    </source>
</reference>
<dbReference type="Pfam" id="PF01458">
    <property type="entry name" value="SUFBD_core"/>
    <property type="match status" value="1"/>
</dbReference>
<dbReference type="RefSeq" id="WP_343165565.1">
    <property type="nucleotide sequence ID" value="NZ_JBHRSV010000014.1"/>
</dbReference>
<gene>
    <name evidence="2" type="ORF">ACFOOR_07820</name>
</gene>
<dbReference type="InterPro" id="IPR000825">
    <property type="entry name" value="SUF_FeS_clus_asmbl_SufBD_core"/>
</dbReference>
<evidence type="ECO:0000313" key="3">
    <source>
        <dbReference type="Proteomes" id="UP001595379"/>
    </source>
</evidence>
<dbReference type="SUPFAM" id="SSF101960">
    <property type="entry name" value="Stabilizer of iron transporter SufD"/>
    <property type="match status" value="1"/>
</dbReference>
<protein>
    <submittedName>
        <fullName evidence="2">SufD family Fe-S cluster assembly protein</fullName>
    </submittedName>
</protein>
<dbReference type="InterPro" id="IPR055346">
    <property type="entry name" value="Fe-S_cluster_assembly_SufBD"/>
</dbReference>
<proteinExistence type="predicted"/>
<dbReference type="EMBL" id="JBHRSV010000014">
    <property type="protein sequence ID" value="MFC2926010.1"/>
    <property type="molecule type" value="Genomic_DNA"/>
</dbReference>
<comment type="caution">
    <text evidence="2">The sequence shown here is derived from an EMBL/GenBank/DDBJ whole genome shotgun (WGS) entry which is preliminary data.</text>
</comment>
<dbReference type="Proteomes" id="UP001595379">
    <property type="component" value="Unassembled WGS sequence"/>
</dbReference>